<evidence type="ECO:0000313" key="12">
    <source>
        <dbReference type="EMBL" id="AFZ15148.1"/>
    </source>
</evidence>
<dbReference type="KEGG" id="cep:Cri9333_4362"/>
<feature type="domain" description="Vitamin K epoxide reductase" evidence="11">
    <location>
        <begin position="12"/>
        <end position="154"/>
    </location>
</feature>
<dbReference type="PANTHER" id="PTHR34573:SF1">
    <property type="entry name" value="VITAMIN K EPOXIDE REDUCTASE DOMAIN-CONTAINING PROTEIN"/>
    <property type="match status" value="1"/>
</dbReference>
<keyword evidence="6" id="KW-0560">Oxidoreductase</keyword>
<dbReference type="SUPFAM" id="SSF52833">
    <property type="entry name" value="Thioredoxin-like"/>
    <property type="match status" value="1"/>
</dbReference>
<keyword evidence="8" id="KW-1015">Disulfide bond</keyword>
<feature type="transmembrane region" description="Helical" evidence="10">
    <location>
        <begin position="102"/>
        <end position="123"/>
    </location>
</feature>
<evidence type="ECO:0000256" key="9">
    <source>
        <dbReference type="ARBA" id="ARBA00023284"/>
    </source>
</evidence>
<comment type="subcellular location">
    <subcellularLocation>
        <location evidence="1">Membrane</location>
        <topology evidence="1">Multi-pass membrane protein</topology>
    </subcellularLocation>
</comment>
<dbReference type="GO" id="GO:0016491">
    <property type="term" value="F:oxidoreductase activity"/>
    <property type="evidence" value="ECO:0007669"/>
    <property type="project" value="UniProtKB-KW"/>
</dbReference>
<dbReference type="GO" id="GO:0048038">
    <property type="term" value="F:quinone binding"/>
    <property type="evidence" value="ECO:0007669"/>
    <property type="project" value="UniProtKB-KW"/>
</dbReference>
<proteinExistence type="inferred from homology"/>
<protein>
    <submittedName>
        <fullName evidence="12">Vitamin K epoxide reductase</fullName>
    </submittedName>
</protein>
<dbReference type="Gene3D" id="3.40.30.10">
    <property type="entry name" value="Glutaredoxin"/>
    <property type="match status" value="1"/>
</dbReference>
<dbReference type="PATRIC" id="fig|1173022.3.peg.4710"/>
<dbReference type="HOGENOM" id="CLU_047345_0_0_3"/>
<feature type="transmembrane region" description="Helical" evidence="10">
    <location>
        <begin position="129"/>
        <end position="150"/>
    </location>
</feature>
<sequence length="319" mass="34997">MRSRRRSSPWIHRWSRVLIAAIAILGALITAYLTYVKFSGGSAACPTDGCEKVLSSPYASVFGFPLTLFGCMAYTSMAVFALSPLAINPEEQKDLRSKLEDWTWLLLFAGATAMTVFSGYLMYLLAFKIKALCIYCIVSAVCSISLLVLSLIGRTWEDIGQLFFTAIVVGMIAIIGTLGVYASINNPSTTAQTDSLTPVGEPQAGVGWQVTNTSSEAEIALARHLTKIGATMYGAWWCPHCHEQKQLFGKEAFKEVNYTECAPDGKNSQTNLCVKTDIKSYPSWQIKGKVEPGVQSLEKLADLSGYQGDRNFKFKFPQS</sequence>
<evidence type="ECO:0000256" key="5">
    <source>
        <dbReference type="ARBA" id="ARBA00022989"/>
    </source>
</evidence>
<dbReference type="eggNOG" id="COG4243">
    <property type="taxonomic scope" value="Bacteria"/>
</dbReference>
<comment type="similarity">
    <text evidence="2">Belongs to the VKOR family.</text>
</comment>
<keyword evidence="7 10" id="KW-0472">Membrane</keyword>
<gene>
    <name evidence="12" type="ORF">Cri9333_4362</name>
</gene>
<dbReference type="Pfam" id="PF07884">
    <property type="entry name" value="VKOR"/>
    <property type="match status" value="1"/>
</dbReference>
<dbReference type="CDD" id="cd12916">
    <property type="entry name" value="VKOR_1"/>
    <property type="match status" value="1"/>
</dbReference>
<evidence type="ECO:0000256" key="6">
    <source>
        <dbReference type="ARBA" id="ARBA00023002"/>
    </source>
</evidence>
<keyword evidence="3 10" id="KW-0812">Transmembrane</keyword>
<evidence type="ECO:0000256" key="4">
    <source>
        <dbReference type="ARBA" id="ARBA00022719"/>
    </source>
</evidence>
<evidence type="ECO:0000313" key="13">
    <source>
        <dbReference type="Proteomes" id="UP000010472"/>
    </source>
</evidence>
<keyword evidence="4" id="KW-0874">Quinone</keyword>
<dbReference type="InterPro" id="IPR036249">
    <property type="entry name" value="Thioredoxin-like_sf"/>
</dbReference>
<reference evidence="12 13" key="1">
    <citation type="submission" date="2012-06" db="EMBL/GenBank/DDBJ databases">
        <title>Finished chromosome of genome of Crinalium epipsammum PCC 9333.</title>
        <authorList>
            <consortium name="US DOE Joint Genome Institute"/>
            <person name="Gugger M."/>
            <person name="Coursin T."/>
            <person name="Rippka R."/>
            <person name="Tandeau De Marsac N."/>
            <person name="Huntemann M."/>
            <person name="Wei C.-L."/>
            <person name="Han J."/>
            <person name="Detter J.C."/>
            <person name="Han C."/>
            <person name="Tapia R."/>
            <person name="Davenport K."/>
            <person name="Daligault H."/>
            <person name="Erkkila T."/>
            <person name="Gu W."/>
            <person name="Munk A.C.C."/>
            <person name="Teshima H."/>
            <person name="Xu Y."/>
            <person name="Chain P."/>
            <person name="Chen A."/>
            <person name="Krypides N."/>
            <person name="Mavromatis K."/>
            <person name="Markowitz V."/>
            <person name="Szeto E."/>
            <person name="Ivanova N."/>
            <person name="Mikhailova N."/>
            <person name="Ovchinnikova G."/>
            <person name="Pagani I."/>
            <person name="Pati A."/>
            <person name="Goodwin L."/>
            <person name="Peters L."/>
            <person name="Pitluck S."/>
            <person name="Woyke T."/>
            <person name="Kerfeld C."/>
        </authorList>
    </citation>
    <scope>NUCLEOTIDE SEQUENCE [LARGE SCALE GENOMIC DNA]</scope>
    <source>
        <strain evidence="12 13">PCC 9333</strain>
    </source>
</reference>
<name>K9W467_9CYAN</name>
<evidence type="ECO:0000256" key="1">
    <source>
        <dbReference type="ARBA" id="ARBA00004141"/>
    </source>
</evidence>
<evidence type="ECO:0000256" key="3">
    <source>
        <dbReference type="ARBA" id="ARBA00022692"/>
    </source>
</evidence>
<dbReference type="eggNOG" id="COG0526">
    <property type="taxonomic scope" value="Bacteria"/>
</dbReference>
<dbReference type="Proteomes" id="UP000010472">
    <property type="component" value="Chromosome"/>
</dbReference>
<evidence type="ECO:0000256" key="10">
    <source>
        <dbReference type="SAM" id="Phobius"/>
    </source>
</evidence>
<keyword evidence="13" id="KW-1185">Reference proteome</keyword>
<dbReference type="Gene3D" id="1.20.1440.130">
    <property type="entry name" value="VKOR domain"/>
    <property type="match status" value="1"/>
</dbReference>
<dbReference type="AlphaFoldDB" id="K9W467"/>
<dbReference type="InterPro" id="IPR038354">
    <property type="entry name" value="VKOR_sf"/>
</dbReference>
<feature type="transmembrane region" description="Helical" evidence="10">
    <location>
        <begin position="58"/>
        <end position="82"/>
    </location>
</feature>
<evidence type="ECO:0000256" key="7">
    <source>
        <dbReference type="ARBA" id="ARBA00023136"/>
    </source>
</evidence>
<dbReference type="RefSeq" id="WP_015205242.1">
    <property type="nucleotide sequence ID" value="NC_019753.1"/>
</dbReference>
<evidence type="ECO:0000256" key="8">
    <source>
        <dbReference type="ARBA" id="ARBA00023157"/>
    </source>
</evidence>
<keyword evidence="5 10" id="KW-1133">Transmembrane helix</keyword>
<keyword evidence="9" id="KW-0676">Redox-active center</keyword>
<dbReference type="EMBL" id="CP003620">
    <property type="protein sequence ID" value="AFZ15148.1"/>
    <property type="molecule type" value="Genomic_DNA"/>
</dbReference>
<evidence type="ECO:0000259" key="11">
    <source>
        <dbReference type="SMART" id="SM00756"/>
    </source>
</evidence>
<accession>K9W467</accession>
<dbReference type="GO" id="GO:0016020">
    <property type="term" value="C:membrane"/>
    <property type="evidence" value="ECO:0007669"/>
    <property type="project" value="UniProtKB-SubCell"/>
</dbReference>
<feature type="transmembrane region" description="Helical" evidence="10">
    <location>
        <begin position="16"/>
        <end position="38"/>
    </location>
</feature>
<dbReference type="OrthoDB" id="185994at2"/>
<organism evidence="12 13">
    <name type="scientific">Crinalium epipsammum PCC 9333</name>
    <dbReference type="NCBI Taxonomy" id="1173022"/>
    <lineage>
        <taxon>Bacteria</taxon>
        <taxon>Bacillati</taxon>
        <taxon>Cyanobacteriota</taxon>
        <taxon>Cyanophyceae</taxon>
        <taxon>Gomontiellales</taxon>
        <taxon>Gomontiellaceae</taxon>
        <taxon>Crinalium</taxon>
    </lineage>
</organism>
<dbReference type="InterPro" id="IPR044698">
    <property type="entry name" value="VKOR/LTO1"/>
</dbReference>
<dbReference type="STRING" id="1173022.Cri9333_4362"/>
<dbReference type="PANTHER" id="PTHR34573">
    <property type="entry name" value="VKC DOMAIN-CONTAINING PROTEIN"/>
    <property type="match status" value="1"/>
</dbReference>
<dbReference type="SMART" id="SM00756">
    <property type="entry name" value="VKc"/>
    <property type="match status" value="1"/>
</dbReference>
<evidence type="ECO:0000256" key="2">
    <source>
        <dbReference type="ARBA" id="ARBA00006214"/>
    </source>
</evidence>
<dbReference type="InterPro" id="IPR012932">
    <property type="entry name" value="VKOR"/>
</dbReference>
<feature type="transmembrane region" description="Helical" evidence="10">
    <location>
        <begin position="162"/>
        <end position="184"/>
    </location>
</feature>